<dbReference type="Proteomes" id="UP000178774">
    <property type="component" value="Unassembled WGS sequence"/>
</dbReference>
<evidence type="ECO:0000256" key="5">
    <source>
        <dbReference type="RuleBase" id="RU003406"/>
    </source>
</evidence>
<dbReference type="Pfam" id="PF00285">
    <property type="entry name" value="Citrate_synt"/>
    <property type="match status" value="1"/>
</dbReference>
<dbReference type="GO" id="GO:0006099">
    <property type="term" value="P:tricarboxylic acid cycle"/>
    <property type="evidence" value="ECO:0007669"/>
    <property type="project" value="UniProtKB-UniPathway"/>
</dbReference>
<comment type="similarity">
    <text evidence="2 5">Belongs to the citrate synthase family.</text>
</comment>
<organism evidence="6 7">
    <name type="scientific">Candidatus Staskawiczbacteria bacterium RIFCSPHIGHO2_01_FULL_41_41</name>
    <dbReference type="NCBI Taxonomy" id="1802203"/>
    <lineage>
        <taxon>Bacteria</taxon>
        <taxon>Candidatus Staskawicziibacteriota</taxon>
    </lineage>
</organism>
<proteinExistence type="inferred from homology"/>
<protein>
    <recommendedName>
        <fullName evidence="3">citrate synthase (unknown stereospecificity)</fullName>
        <ecNumber evidence="3">2.3.3.16</ecNumber>
    </recommendedName>
</protein>
<dbReference type="UniPathway" id="UPA00223"/>
<dbReference type="EC" id="2.3.3.16" evidence="3"/>
<comment type="caution">
    <text evidence="6">The sequence shown here is derived from an EMBL/GenBank/DDBJ whole genome shotgun (WGS) entry which is preliminary data.</text>
</comment>
<keyword evidence="4 5" id="KW-0808">Transferase</keyword>
<sequence>MKFNTSISKIVPGDHIIRGQALSALIAESSFAESIYLLLKGGKPSATQAVIFQAALVSVIDHGMGTASSMAARFVASGGNSVNASVAAGVIALGDYHGGAIEKAMKQFAGIVSAKEFVAKALQEKTTMYGFGHKIYKDADPRVGQLLQVCARESFTSPFIDLALAVETEIASQKGKKIPLNIDGLIAGILLELGFTPKQGKGFFIIARTPGLVAQVLEELQTEEPVRRIDEEEITYTGSLPNRSNT</sequence>
<evidence type="ECO:0000256" key="2">
    <source>
        <dbReference type="ARBA" id="ARBA00010566"/>
    </source>
</evidence>
<evidence type="ECO:0000313" key="7">
    <source>
        <dbReference type="Proteomes" id="UP000178774"/>
    </source>
</evidence>
<accession>A0A1G2HVF5</accession>
<dbReference type="EMBL" id="MHOP01000005">
    <property type="protein sequence ID" value="OGZ66447.1"/>
    <property type="molecule type" value="Genomic_DNA"/>
</dbReference>
<gene>
    <name evidence="6" type="ORF">A2822_01710</name>
</gene>
<evidence type="ECO:0000256" key="4">
    <source>
        <dbReference type="ARBA" id="ARBA00022679"/>
    </source>
</evidence>
<name>A0A1G2HVF5_9BACT</name>
<evidence type="ECO:0000256" key="1">
    <source>
        <dbReference type="ARBA" id="ARBA00005163"/>
    </source>
</evidence>
<dbReference type="GO" id="GO:0005975">
    <property type="term" value="P:carbohydrate metabolic process"/>
    <property type="evidence" value="ECO:0007669"/>
    <property type="project" value="TreeGrafter"/>
</dbReference>
<dbReference type="PROSITE" id="PS00480">
    <property type="entry name" value="CITRATE_SYNTHASE"/>
    <property type="match status" value="1"/>
</dbReference>
<dbReference type="InterPro" id="IPR036969">
    <property type="entry name" value="Citrate_synthase_sf"/>
</dbReference>
<dbReference type="SUPFAM" id="SSF48256">
    <property type="entry name" value="Citrate synthase"/>
    <property type="match status" value="1"/>
</dbReference>
<dbReference type="Gene3D" id="1.10.230.10">
    <property type="entry name" value="Cytochrome P450-Terp, domain 2"/>
    <property type="match status" value="1"/>
</dbReference>
<evidence type="ECO:0000256" key="3">
    <source>
        <dbReference type="ARBA" id="ARBA00012972"/>
    </source>
</evidence>
<dbReference type="GO" id="GO:0005829">
    <property type="term" value="C:cytosol"/>
    <property type="evidence" value="ECO:0007669"/>
    <property type="project" value="TreeGrafter"/>
</dbReference>
<dbReference type="InterPro" id="IPR002020">
    <property type="entry name" value="Citrate_synthase"/>
</dbReference>
<dbReference type="AlphaFoldDB" id="A0A1G2HVF5"/>
<dbReference type="NCBIfam" id="NF004869">
    <property type="entry name" value="PRK06224.1-6"/>
    <property type="match status" value="1"/>
</dbReference>
<dbReference type="PANTHER" id="PTHR11739">
    <property type="entry name" value="CITRATE SYNTHASE"/>
    <property type="match status" value="1"/>
</dbReference>
<dbReference type="InterPro" id="IPR019810">
    <property type="entry name" value="Citrate_synthase_AS"/>
</dbReference>
<evidence type="ECO:0000313" key="6">
    <source>
        <dbReference type="EMBL" id="OGZ66447.1"/>
    </source>
</evidence>
<dbReference type="CDD" id="cd06100">
    <property type="entry name" value="CCL_ACL-C"/>
    <property type="match status" value="1"/>
</dbReference>
<dbReference type="Gene3D" id="1.10.580.10">
    <property type="entry name" value="Citrate Synthase, domain 1"/>
    <property type="match status" value="2"/>
</dbReference>
<dbReference type="GO" id="GO:0036440">
    <property type="term" value="F:citrate synthase activity"/>
    <property type="evidence" value="ECO:0007669"/>
    <property type="project" value="UniProtKB-EC"/>
</dbReference>
<dbReference type="PANTHER" id="PTHR11739:SF4">
    <property type="entry name" value="CITRATE SYNTHASE, PEROXISOMAL"/>
    <property type="match status" value="1"/>
</dbReference>
<comment type="pathway">
    <text evidence="1">Carbohydrate metabolism; tricarboxylic acid cycle.</text>
</comment>
<dbReference type="InterPro" id="IPR016142">
    <property type="entry name" value="Citrate_synth-like_lrg_a-sub"/>
</dbReference>
<reference evidence="6 7" key="1">
    <citation type="journal article" date="2016" name="Nat. Commun.">
        <title>Thousands of microbial genomes shed light on interconnected biogeochemical processes in an aquifer system.</title>
        <authorList>
            <person name="Anantharaman K."/>
            <person name="Brown C.T."/>
            <person name="Hug L.A."/>
            <person name="Sharon I."/>
            <person name="Castelle C.J."/>
            <person name="Probst A.J."/>
            <person name="Thomas B.C."/>
            <person name="Singh A."/>
            <person name="Wilkins M.J."/>
            <person name="Karaoz U."/>
            <person name="Brodie E.L."/>
            <person name="Williams K.H."/>
            <person name="Hubbard S.S."/>
            <person name="Banfield J.F."/>
        </authorList>
    </citation>
    <scope>NUCLEOTIDE SEQUENCE [LARGE SCALE GENOMIC DNA]</scope>
</reference>
<dbReference type="InterPro" id="IPR016143">
    <property type="entry name" value="Citrate_synth-like_sm_a-sub"/>
</dbReference>